<sequence length="252" mass="29665">MRVQYLSDLHLEFPENREHLKQNPIKPLAEYLIIAGDLVPFRIMDRHTDFFDYLSDNFEQVYWLPGNHEYYHNDLSHRSGQLHELIRSNIHLINNRVIGKGNVKLIFSTMWSAIKPQNAFYLQQGLMDFQTIKLNGKPFNVEDFNQLHTQSLNFIKKEIPDGYKEKIVVVTHHVPTFIHYPEKYKTNILNEGFATELFPWIQTHGPNYWIYGHHHTNTEDFLIGDTLMLTNQLGYVAKGEHKCFQSGKVLVL</sequence>
<dbReference type="Pfam" id="PF00149">
    <property type="entry name" value="Metallophos"/>
    <property type="match status" value="1"/>
</dbReference>
<dbReference type="AlphaFoldDB" id="A0AAP2CGD8"/>
<dbReference type="Proteomes" id="UP001319104">
    <property type="component" value="Unassembled WGS sequence"/>
</dbReference>
<feature type="domain" description="Calcineurin-like phosphoesterase" evidence="1">
    <location>
        <begin position="1"/>
        <end position="216"/>
    </location>
</feature>
<dbReference type="InterPro" id="IPR029052">
    <property type="entry name" value="Metallo-depent_PP-like"/>
</dbReference>
<name>A0AAP2CGD8_9BACT</name>
<dbReference type="InterPro" id="IPR004843">
    <property type="entry name" value="Calcineurin-like_PHP"/>
</dbReference>
<keyword evidence="3" id="KW-1185">Reference proteome</keyword>
<reference evidence="2 3" key="1">
    <citation type="submission" date="2021-05" db="EMBL/GenBank/DDBJ databases">
        <authorList>
            <person name="Zhang Z.D."/>
            <person name="Osman G."/>
        </authorList>
    </citation>
    <scope>NUCLEOTIDE SEQUENCE [LARGE SCALE GENOMIC DNA]</scope>
    <source>
        <strain evidence="2 3">KCTC 32217</strain>
    </source>
</reference>
<dbReference type="GO" id="GO:0016787">
    <property type="term" value="F:hydrolase activity"/>
    <property type="evidence" value="ECO:0007669"/>
    <property type="project" value="InterPro"/>
</dbReference>
<dbReference type="RefSeq" id="WP_213943968.1">
    <property type="nucleotide sequence ID" value="NZ_JAHCMY010000001.1"/>
</dbReference>
<organism evidence="2 3">
    <name type="scientific">Litoribacter ruber</name>
    <dbReference type="NCBI Taxonomy" id="702568"/>
    <lineage>
        <taxon>Bacteria</taxon>
        <taxon>Pseudomonadati</taxon>
        <taxon>Bacteroidota</taxon>
        <taxon>Cytophagia</taxon>
        <taxon>Cytophagales</taxon>
        <taxon>Cyclobacteriaceae</taxon>
        <taxon>Litoribacter</taxon>
    </lineage>
</organism>
<dbReference type="SUPFAM" id="SSF56300">
    <property type="entry name" value="Metallo-dependent phosphatases"/>
    <property type="match status" value="1"/>
</dbReference>
<evidence type="ECO:0000259" key="1">
    <source>
        <dbReference type="Pfam" id="PF00149"/>
    </source>
</evidence>
<evidence type="ECO:0000313" key="3">
    <source>
        <dbReference type="Proteomes" id="UP001319104"/>
    </source>
</evidence>
<protein>
    <submittedName>
        <fullName evidence="2">Metallophosphoesterase</fullName>
    </submittedName>
</protein>
<dbReference type="Gene3D" id="3.60.21.10">
    <property type="match status" value="1"/>
</dbReference>
<dbReference type="PANTHER" id="PTHR37844:SF1">
    <property type="entry name" value="CALCINEURIN-LIKE PHOSPHOESTERASE DOMAIN-CONTAINING PROTEIN"/>
    <property type="match status" value="1"/>
</dbReference>
<evidence type="ECO:0000313" key="2">
    <source>
        <dbReference type="EMBL" id="MBS9523104.1"/>
    </source>
</evidence>
<accession>A0AAP2CGD8</accession>
<gene>
    <name evidence="2" type="ORF">KI659_03650</name>
</gene>
<comment type="caution">
    <text evidence="2">The sequence shown here is derived from an EMBL/GenBank/DDBJ whole genome shotgun (WGS) entry which is preliminary data.</text>
</comment>
<dbReference type="EMBL" id="JAHCMY010000001">
    <property type="protein sequence ID" value="MBS9523104.1"/>
    <property type="molecule type" value="Genomic_DNA"/>
</dbReference>
<proteinExistence type="predicted"/>
<dbReference type="PANTHER" id="PTHR37844">
    <property type="entry name" value="SER/THR PROTEIN PHOSPHATASE SUPERFAMILY (AFU_ORTHOLOGUE AFUA_1G14840)"/>
    <property type="match status" value="1"/>
</dbReference>